<gene>
    <name evidence="13" type="ordered locus">Selin_1237</name>
</gene>
<dbReference type="PANTHER" id="PTHR32089:SF112">
    <property type="entry name" value="LYSOZYME-LIKE PROTEIN-RELATED"/>
    <property type="match status" value="1"/>
</dbReference>
<dbReference type="Proteomes" id="UP000002572">
    <property type="component" value="Chromosome"/>
</dbReference>
<dbReference type="InParanoid" id="E6W4Z6"/>
<dbReference type="eggNOG" id="COG0840">
    <property type="taxonomic scope" value="Bacteria"/>
</dbReference>
<dbReference type="PRINTS" id="PR00260">
    <property type="entry name" value="CHEMTRNSDUCR"/>
</dbReference>
<dbReference type="SMART" id="SM00283">
    <property type="entry name" value="MA"/>
    <property type="match status" value="1"/>
</dbReference>
<feature type="transmembrane region" description="Helical" evidence="10">
    <location>
        <begin position="12"/>
        <end position="34"/>
    </location>
</feature>
<dbReference type="InterPro" id="IPR033480">
    <property type="entry name" value="sCache_2"/>
</dbReference>
<dbReference type="OrthoDB" id="2489132at2"/>
<dbReference type="Gene3D" id="3.30.450.20">
    <property type="entry name" value="PAS domain"/>
    <property type="match status" value="1"/>
</dbReference>
<dbReference type="PANTHER" id="PTHR32089">
    <property type="entry name" value="METHYL-ACCEPTING CHEMOTAXIS PROTEIN MCPB"/>
    <property type="match status" value="1"/>
</dbReference>
<feature type="transmembrane region" description="Helical" evidence="10">
    <location>
        <begin position="191"/>
        <end position="210"/>
    </location>
</feature>
<reference evidence="13 14" key="1">
    <citation type="submission" date="2010-12" db="EMBL/GenBank/DDBJ databases">
        <title>Complete sequence of Desulfurispirillum indicum S5.</title>
        <authorList>
            <consortium name="US DOE Joint Genome Institute"/>
            <person name="Lucas S."/>
            <person name="Copeland A."/>
            <person name="Lapidus A."/>
            <person name="Cheng J.-F."/>
            <person name="Goodwin L."/>
            <person name="Pitluck S."/>
            <person name="Chertkov O."/>
            <person name="Held B."/>
            <person name="Detter J.C."/>
            <person name="Han C."/>
            <person name="Tapia R."/>
            <person name="Land M."/>
            <person name="Hauser L."/>
            <person name="Kyrpides N."/>
            <person name="Ivanova N."/>
            <person name="Mikhailova N."/>
            <person name="Haggblom M."/>
            <person name="Rauschenbach I."/>
            <person name="Bini E."/>
            <person name="Woyke T."/>
        </authorList>
    </citation>
    <scope>NUCLEOTIDE SEQUENCE [LARGE SCALE GENOMIC DNA]</scope>
    <source>
        <strain evidence="14">ATCC BAA-1389 / DSM 22839 / S5</strain>
    </source>
</reference>
<keyword evidence="14" id="KW-1185">Reference proteome</keyword>
<dbReference type="GO" id="GO:0006935">
    <property type="term" value="P:chemotaxis"/>
    <property type="evidence" value="ECO:0007669"/>
    <property type="project" value="InterPro"/>
</dbReference>
<evidence type="ECO:0000256" key="2">
    <source>
        <dbReference type="ARBA" id="ARBA00022475"/>
    </source>
</evidence>
<keyword evidence="5 10" id="KW-0472">Membrane</keyword>
<evidence type="ECO:0000256" key="3">
    <source>
        <dbReference type="ARBA" id="ARBA00022692"/>
    </source>
</evidence>
<dbReference type="HOGENOM" id="CLU_000445_107_21_0"/>
<protein>
    <submittedName>
        <fullName evidence="13">Chemotaxis sensory transducer</fullName>
    </submittedName>
</protein>
<dbReference type="STRING" id="653733.Selin_1237"/>
<feature type="domain" description="Methyl-accepting transducer" evidence="11">
    <location>
        <begin position="270"/>
        <end position="527"/>
    </location>
</feature>
<dbReference type="SMART" id="SM01049">
    <property type="entry name" value="Cache_2"/>
    <property type="match status" value="1"/>
</dbReference>
<evidence type="ECO:0000256" key="7">
    <source>
        <dbReference type="ARBA" id="ARBA00029447"/>
    </source>
</evidence>
<dbReference type="PROSITE" id="PS50111">
    <property type="entry name" value="CHEMOTAXIS_TRANSDUC_2"/>
    <property type="match status" value="1"/>
</dbReference>
<dbReference type="PROSITE" id="PS50885">
    <property type="entry name" value="HAMP"/>
    <property type="match status" value="1"/>
</dbReference>
<dbReference type="Gene3D" id="1.10.287.950">
    <property type="entry name" value="Methyl-accepting chemotaxis protein"/>
    <property type="match status" value="1"/>
</dbReference>
<dbReference type="InterPro" id="IPR004090">
    <property type="entry name" value="Chemotax_Me-accpt_rcpt"/>
</dbReference>
<dbReference type="Pfam" id="PF00672">
    <property type="entry name" value="HAMP"/>
    <property type="match status" value="1"/>
</dbReference>
<dbReference type="Pfam" id="PF17200">
    <property type="entry name" value="sCache_2"/>
    <property type="match status" value="1"/>
</dbReference>
<evidence type="ECO:0000256" key="6">
    <source>
        <dbReference type="ARBA" id="ARBA00023224"/>
    </source>
</evidence>
<dbReference type="GO" id="GO:0007165">
    <property type="term" value="P:signal transduction"/>
    <property type="evidence" value="ECO:0007669"/>
    <property type="project" value="UniProtKB-KW"/>
</dbReference>
<dbReference type="InterPro" id="IPR003660">
    <property type="entry name" value="HAMP_dom"/>
</dbReference>
<evidence type="ECO:0000259" key="12">
    <source>
        <dbReference type="PROSITE" id="PS50885"/>
    </source>
</evidence>
<comment type="similarity">
    <text evidence="7">Belongs to the methyl-accepting chemotaxis (MCP) protein family.</text>
</comment>
<evidence type="ECO:0000259" key="11">
    <source>
        <dbReference type="PROSITE" id="PS50111"/>
    </source>
</evidence>
<dbReference type="CDD" id="cd11386">
    <property type="entry name" value="MCP_signal"/>
    <property type="match status" value="1"/>
</dbReference>
<evidence type="ECO:0000256" key="4">
    <source>
        <dbReference type="ARBA" id="ARBA00022989"/>
    </source>
</evidence>
<keyword evidence="9" id="KW-0175">Coiled coil</keyword>
<keyword evidence="2" id="KW-1003">Cell membrane</keyword>
<feature type="domain" description="HAMP" evidence="12">
    <location>
        <begin position="211"/>
        <end position="265"/>
    </location>
</feature>
<keyword evidence="3 10" id="KW-0812">Transmembrane</keyword>
<evidence type="ECO:0000256" key="8">
    <source>
        <dbReference type="PROSITE-ProRule" id="PRU00284"/>
    </source>
</evidence>
<evidence type="ECO:0000256" key="1">
    <source>
        <dbReference type="ARBA" id="ARBA00004651"/>
    </source>
</evidence>
<dbReference type="Pfam" id="PF00015">
    <property type="entry name" value="MCPsignal"/>
    <property type="match status" value="1"/>
</dbReference>
<dbReference type="SMART" id="SM00304">
    <property type="entry name" value="HAMP"/>
    <property type="match status" value="1"/>
</dbReference>
<dbReference type="EMBL" id="CP002432">
    <property type="protein sequence ID" value="ADU65972.1"/>
    <property type="molecule type" value="Genomic_DNA"/>
</dbReference>
<dbReference type="GO" id="GO:0004888">
    <property type="term" value="F:transmembrane signaling receptor activity"/>
    <property type="evidence" value="ECO:0007669"/>
    <property type="project" value="InterPro"/>
</dbReference>
<dbReference type="KEGG" id="din:Selin_1237"/>
<evidence type="ECO:0000256" key="10">
    <source>
        <dbReference type="SAM" id="Phobius"/>
    </source>
</evidence>
<proteinExistence type="inferred from homology"/>
<dbReference type="FunFam" id="1.10.287.950:FF:000001">
    <property type="entry name" value="Methyl-accepting chemotaxis sensory transducer"/>
    <property type="match status" value="1"/>
</dbReference>
<evidence type="ECO:0000256" key="5">
    <source>
        <dbReference type="ARBA" id="ARBA00023136"/>
    </source>
</evidence>
<keyword evidence="4 10" id="KW-1133">Transmembrane helix</keyword>
<accession>E6W4Z6</accession>
<dbReference type="SUPFAM" id="SSF58104">
    <property type="entry name" value="Methyl-accepting chemotaxis protein (MCP) signaling domain"/>
    <property type="match status" value="1"/>
</dbReference>
<evidence type="ECO:0000313" key="13">
    <source>
        <dbReference type="EMBL" id="ADU65972.1"/>
    </source>
</evidence>
<dbReference type="CDD" id="cd06225">
    <property type="entry name" value="HAMP"/>
    <property type="match status" value="1"/>
</dbReference>
<name>E6W4Z6_DESIS</name>
<dbReference type="GO" id="GO:0005886">
    <property type="term" value="C:plasma membrane"/>
    <property type="evidence" value="ECO:0007669"/>
    <property type="project" value="UniProtKB-SubCell"/>
</dbReference>
<dbReference type="InterPro" id="IPR004089">
    <property type="entry name" value="MCPsignal_dom"/>
</dbReference>
<dbReference type="RefSeq" id="WP_013505853.1">
    <property type="nucleotide sequence ID" value="NC_014836.1"/>
</dbReference>
<feature type="coiled-coil region" evidence="9">
    <location>
        <begin position="341"/>
        <end position="375"/>
    </location>
</feature>
<comment type="subcellular location">
    <subcellularLocation>
        <location evidence="1">Cell membrane</location>
        <topology evidence="1">Multi-pass membrane protein</topology>
    </subcellularLocation>
</comment>
<organism evidence="13 14">
    <name type="scientific">Desulfurispirillum indicum (strain ATCC BAA-1389 / DSM 22839 / S5)</name>
    <dbReference type="NCBI Taxonomy" id="653733"/>
    <lineage>
        <taxon>Bacteria</taxon>
        <taxon>Pseudomonadati</taxon>
        <taxon>Chrysiogenota</taxon>
        <taxon>Chrysiogenia</taxon>
        <taxon>Chrysiogenales</taxon>
        <taxon>Chrysiogenaceae</taxon>
        <taxon>Desulfurispirillum</taxon>
    </lineage>
</organism>
<dbReference type="AlphaFoldDB" id="E6W4Z6"/>
<sequence>MQAFYTIKGKLIVFILITVASLGLLITLSLNALYGSLYQAKEDAVRDITESHYTVVEHYWKLAQEGRMTQQAAQQAALESLKSVRYGDDDYFWVNDMRPRMIMHPTNPALDGQDLSSMTDPDGVRLFVEFVDMVRKDGKGHVSYRWPKPGFSNPVAKTSYVMGFEPWGWIIGTGVYIDDIQKVFWTQVRNLSTAIVLLVIALMIPMFFIMRSIITSSSSIARVARDLASGEGDLTRRIPLMGKDELTEASGYVNQFLDRIHDIVIGVRESSQGVASASEQLSSSSSQMSVGMNSQAQSIAQIASATLQMSQTVNETTRNIASIQENSIEALGQARKGGQIVQQSTREMEAIAGEAEQATQAAHALEEKAARVEEVIQVINDIADQTNLLALNAAIEAARAGEAGRGFAVVADEVRKLAERSTESTQEIINIVQSIQSGVEQVTKAMANVNGRAQSGNQLARQTDLAFEEILAGIEGLQVLIEQNVAAMEEMSTTSDQISADIQTISAAAEESAQASEEVGHASTDLAHLASDVQNRLGVFNTSDMLPQERGQRLLESA</sequence>
<keyword evidence="6 8" id="KW-0807">Transducer</keyword>
<evidence type="ECO:0000313" key="14">
    <source>
        <dbReference type="Proteomes" id="UP000002572"/>
    </source>
</evidence>
<evidence type="ECO:0000256" key="9">
    <source>
        <dbReference type="SAM" id="Coils"/>
    </source>
</evidence>